<dbReference type="OMA" id="HLEKMAI"/>
<dbReference type="Gene3D" id="1.10.260.40">
    <property type="entry name" value="lambda repressor-like DNA-binding domains"/>
    <property type="match status" value="1"/>
</dbReference>
<dbReference type="GO" id="GO:0012505">
    <property type="term" value="C:endomembrane system"/>
    <property type="evidence" value="ECO:0007669"/>
    <property type="project" value="UniProtKB-SubCell"/>
</dbReference>
<dbReference type="Proteomes" id="UP000297630">
    <property type="component" value="Unassembled WGS sequence"/>
</dbReference>
<evidence type="ECO:0000256" key="2">
    <source>
        <dbReference type="ARBA" id="ARBA00022692"/>
    </source>
</evidence>
<reference evidence="6 9" key="1">
    <citation type="journal article" date="2015" name="Genome Announc.">
        <title>Complete genome sequences for 35 biothreat assay-relevant bacillus species.</title>
        <authorList>
            <person name="Johnson S.L."/>
            <person name="Daligault H.E."/>
            <person name="Davenport K.W."/>
            <person name="Jaissle J."/>
            <person name="Frey K.G."/>
            <person name="Ladner J.T."/>
            <person name="Broomall S.M."/>
            <person name="Bishop-Lilly K.A."/>
            <person name="Bruce D.C."/>
            <person name="Gibbons H.S."/>
            <person name="Coyne S.R."/>
            <person name="Lo C.C."/>
            <person name="Meincke L."/>
            <person name="Munk A.C."/>
            <person name="Koroleva G.I."/>
            <person name="Rosenzweig C.N."/>
            <person name="Palacios G.F."/>
            <person name="Redden C.L."/>
            <person name="Minogue T.D."/>
            <person name="Chain P.S."/>
        </authorList>
    </citation>
    <scope>NUCLEOTIDE SEQUENCE [LARGE SCALE GENOMIC DNA]</scope>
    <source>
        <strain evidence="6 9">HD1011</strain>
    </source>
</reference>
<accession>A0A0B6BI91</accession>
<evidence type="ECO:0000313" key="9">
    <source>
        <dbReference type="Proteomes" id="UP000031876"/>
    </source>
</evidence>
<dbReference type="GO" id="GO:0003677">
    <property type="term" value="F:DNA binding"/>
    <property type="evidence" value="ECO:0007669"/>
    <property type="project" value="InterPro"/>
</dbReference>
<dbReference type="SMART" id="SM00530">
    <property type="entry name" value="HTH_XRE"/>
    <property type="match status" value="1"/>
</dbReference>
<evidence type="ECO:0000256" key="4">
    <source>
        <dbReference type="ARBA" id="ARBA00023136"/>
    </source>
</evidence>
<sequence>MPKDNPNERLSKLIKKLLKERALSMRQLGMLTNIDPATISRIMNGKQPPKQKHLQKFAECLQVPPQLLFDEMYPDSPHINKEKTDMYTSLDTIQQTLQSSNLFDFDYTTTRVKQELENYERYAQTTEGEKRIHESFASKLEQIDSAGPFIEQLTDMYQQFCNETIPKEERAVLGGALLYFILSTDIIPDYLFPIGYLDDAIAVELAKEKLIELKRKT</sequence>
<dbReference type="SUPFAM" id="SSF47413">
    <property type="entry name" value="lambda repressor-like DNA-binding domains"/>
    <property type="match status" value="1"/>
</dbReference>
<keyword evidence="4" id="KW-0472">Membrane</keyword>
<evidence type="ECO:0000313" key="8">
    <source>
        <dbReference type="EMBL" id="TFF44637.1"/>
    </source>
</evidence>
<evidence type="ECO:0000313" key="6">
    <source>
        <dbReference type="EMBL" id="AJG77995.1"/>
    </source>
</evidence>
<dbReference type="Pfam" id="PF01381">
    <property type="entry name" value="HTH_3"/>
    <property type="match status" value="1"/>
</dbReference>
<evidence type="ECO:0000313" key="10">
    <source>
        <dbReference type="Proteomes" id="UP000297630"/>
    </source>
</evidence>
<evidence type="ECO:0000256" key="3">
    <source>
        <dbReference type="ARBA" id="ARBA00022989"/>
    </source>
</evidence>
<dbReference type="InterPro" id="IPR010982">
    <property type="entry name" value="Lambda_DNA-bd_dom_sf"/>
</dbReference>
<dbReference type="Proteomes" id="UP000031876">
    <property type="component" value="Chromosome"/>
</dbReference>
<dbReference type="CDD" id="cd00093">
    <property type="entry name" value="HTH_XRE"/>
    <property type="match status" value="1"/>
</dbReference>
<protein>
    <submittedName>
        <fullName evidence="8">Helix-turn-helix domain-containing protein</fullName>
    </submittedName>
    <submittedName>
        <fullName evidence="6">Helix-turn-helix family protein</fullName>
    </submittedName>
</protein>
<dbReference type="PROSITE" id="PS50943">
    <property type="entry name" value="HTH_CROC1"/>
    <property type="match status" value="1"/>
</dbReference>
<dbReference type="EMBL" id="SCLP01000012">
    <property type="protein sequence ID" value="TFF44637.1"/>
    <property type="molecule type" value="Genomic_DNA"/>
</dbReference>
<dbReference type="EMBL" id="CP009335">
    <property type="protein sequence ID" value="AJG77995.1"/>
    <property type="molecule type" value="Genomic_DNA"/>
</dbReference>
<reference evidence="8 10" key="2">
    <citation type="submission" date="2019-01" db="EMBL/GenBank/DDBJ databases">
        <title>Draft genome sequence of Bacillus sp. DPC6431.</title>
        <authorList>
            <person name="Arbulu S."/>
            <person name="Murphy K."/>
            <person name="O'Sullivan O."/>
            <person name="Rea M.C."/>
            <person name="Hill C."/>
            <person name="Ross R.P."/>
        </authorList>
    </citation>
    <scope>NUCLEOTIDE SEQUENCE [LARGE SCALE GENOMIC DNA]</scope>
    <source>
        <strain evidence="8 10">DPC6431</strain>
    </source>
</reference>
<keyword evidence="2" id="KW-0812">Transmembrane</keyword>
<feature type="domain" description="HTH cro/C1-type" evidence="5">
    <location>
        <begin position="14"/>
        <end position="68"/>
    </location>
</feature>
<dbReference type="InterPro" id="IPR001387">
    <property type="entry name" value="Cro/C1-type_HTH"/>
</dbReference>
<organism evidence="8 10">
    <name type="scientific">Bacillus thuringiensis</name>
    <dbReference type="NCBI Taxonomy" id="1428"/>
    <lineage>
        <taxon>Bacteria</taxon>
        <taxon>Bacillati</taxon>
        <taxon>Bacillota</taxon>
        <taxon>Bacilli</taxon>
        <taxon>Bacillales</taxon>
        <taxon>Bacillaceae</taxon>
        <taxon>Bacillus</taxon>
        <taxon>Bacillus cereus group</taxon>
    </lineage>
</organism>
<dbReference type="InterPro" id="IPR010652">
    <property type="entry name" value="DUF1232"/>
</dbReference>
<reference evidence="7 11" key="3">
    <citation type="submission" date="2020-05" db="EMBL/GenBank/DDBJ databases">
        <title>FDA dAtabase for Regulatory Grade micrObial Sequences (FDA-ARGOS): Supporting development and validation of Infectious Disease Dx tests.</title>
        <authorList>
            <person name="Nelson B."/>
            <person name="Plummer A."/>
            <person name="Tallon L."/>
            <person name="Sadzewicz L."/>
            <person name="Zhao X."/>
            <person name="Vavikolanu K."/>
            <person name="Mehta A."/>
            <person name="Aluvathingal J."/>
            <person name="Nadendla S."/>
            <person name="Myers T."/>
            <person name="Yan Y."/>
            <person name="Sichtig H."/>
        </authorList>
    </citation>
    <scope>NUCLEOTIDE SEQUENCE [LARGE SCALE GENOMIC DNA]</scope>
    <source>
        <strain evidence="7 11">FDAARGOS_795</strain>
    </source>
</reference>
<evidence type="ECO:0000313" key="11">
    <source>
        <dbReference type="Proteomes" id="UP000501107"/>
    </source>
</evidence>
<dbReference type="KEGG" id="btw:BF38_1726"/>
<dbReference type="Pfam" id="PF06803">
    <property type="entry name" value="DUF1232"/>
    <property type="match status" value="1"/>
</dbReference>
<dbReference type="RefSeq" id="WP_001123637.1">
    <property type="nucleotide sequence ID" value="NZ_CP009335.1"/>
</dbReference>
<keyword evidence="3" id="KW-1133">Transmembrane helix</keyword>
<evidence type="ECO:0000259" key="5">
    <source>
        <dbReference type="PROSITE" id="PS50943"/>
    </source>
</evidence>
<dbReference type="EMBL" id="CP053980">
    <property type="protein sequence ID" value="QKH25445.1"/>
    <property type="molecule type" value="Genomic_DNA"/>
</dbReference>
<evidence type="ECO:0000256" key="1">
    <source>
        <dbReference type="ARBA" id="ARBA00004127"/>
    </source>
</evidence>
<dbReference type="AlphaFoldDB" id="A0A0B6BI91"/>
<comment type="subcellular location">
    <subcellularLocation>
        <location evidence="1">Endomembrane system</location>
        <topology evidence="1">Multi-pass membrane protein</topology>
    </subcellularLocation>
</comment>
<name>A0A0B6BI91_BACTU</name>
<gene>
    <name evidence="6" type="ORF">BF38_1726</name>
    <name evidence="8" type="ORF">EQ803_22955</name>
    <name evidence="7" type="ORF">FOC89_16300</name>
</gene>
<proteinExistence type="predicted"/>
<dbReference type="Proteomes" id="UP000501107">
    <property type="component" value="Chromosome"/>
</dbReference>
<evidence type="ECO:0000313" key="7">
    <source>
        <dbReference type="EMBL" id="QKH25445.1"/>
    </source>
</evidence>